<evidence type="ECO:0000256" key="1">
    <source>
        <dbReference type="ARBA" id="ARBA00004651"/>
    </source>
</evidence>
<dbReference type="PANTHER" id="PTHR43478:SF1">
    <property type="entry name" value="NA+_H+ ANTIPORTER NHAC-LIKE C-TERMINAL DOMAIN-CONTAINING PROTEIN"/>
    <property type="match status" value="1"/>
</dbReference>
<dbReference type="AlphaFoldDB" id="A0A7V1PU29"/>
<evidence type="ECO:0000256" key="5">
    <source>
        <dbReference type="ARBA" id="ARBA00023136"/>
    </source>
</evidence>
<comment type="subcellular location">
    <subcellularLocation>
        <location evidence="1">Cell membrane</location>
        <topology evidence="1">Multi-pass membrane protein</topology>
    </subcellularLocation>
</comment>
<feature type="transmembrane region" description="Helical" evidence="6">
    <location>
        <begin position="68"/>
        <end position="94"/>
    </location>
</feature>
<evidence type="ECO:0000256" key="2">
    <source>
        <dbReference type="ARBA" id="ARBA00022475"/>
    </source>
</evidence>
<feature type="transmembrane region" description="Helical" evidence="6">
    <location>
        <begin position="12"/>
        <end position="34"/>
    </location>
</feature>
<evidence type="ECO:0000313" key="8">
    <source>
        <dbReference type="EMBL" id="HED09197.1"/>
    </source>
</evidence>
<gene>
    <name evidence="8" type="ORF">ENJ10_00775</name>
</gene>
<evidence type="ECO:0000259" key="7">
    <source>
        <dbReference type="Pfam" id="PF03553"/>
    </source>
</evidence>
<feature type="transmembrane region" description="Helical" evidence="6">
    <location>
        <begin position="163"/>
        <end position="186"/>
    </location>
</feature>
<protein>
    <submittedName>
        <fullName evidence="8">Na+/H+ antiporter NhaC family protein</fullName>
    </submittedName>
</protein>
<dbReference type="PANTHER" id="PTHR43478">
    <property type="entry name" value="NA+/H+ ANTIPORTER-RELATED"/>
    <property type="match status" value="1"/>
</dbReference>
<keyword evidence="2" id="KW-1003">Cell membrane</keyword>
<evidence type="ECO:0000256" key="3">
    <source>
        <dbReference type="ARBA" id="ARBA00022692"/>
    </source>
</evidence>
<feature type="transmembrane region" description="Helical" evidence="6">
    <location>
        <begin position="198"/>
        <end position="214"/>
    </location>
</feature>
<dbReference type="EMBL" id="DRLD01000023">
    <property type="protein sequence ID" value="HED09197.1"/>
    <property type="molecule type" value="Genomic_DNA"/>
</dbReference>
<proteinExistence type="predicted"/>
<comment type="caution">
    <text evidence="8">The sequence shown here is derived from an EMBL/GenBank/DDBJ whole genome shotgun (WGS) entry which is preliminary data.</text>
</comment>
<dbReference type="Proteomes" id="UP000886005">
    <property type="component" value="Unassembled WGS sequence"/>
</dbReference>
<feature type="transmembrane region" description="Helical" evidence="6">
    <location>
        <begin position="261"/>
        <end position="284"/>
    </location>
</feature>
<keyword evidence="5 6" id="KW-0472">Membrane</keyword>
<dbReference type="Pfam" id="PF03553">
    <property type="entry name" value="Na_H_antiporter"/>
    <property type="match status" value="1"/>
</dbReference>
<evidence type="ECO:0000256" key="6">
    <source>
        <dbReference type="SAM" id="Phobius"/>
    </source>
</evidence>
<name>A0A7V1PU29_CALAY</name>
<dbReference type="GO" id="GO:0005886">
    <property type="term" value="C:plasma membrane"/>
    <property type="evidence" value="ECO:0007669"/>
    <property type="project" value="UniProtKB-SubCell"/>
</dbReference>
<evidence type="ECO:0000256" key="4">
    <source>
        <dbReference type="ARBA" id="ARBA00022989"/>
    </source>
</evidence>
<feature type="domain" description="Na+/H+ antiporter NhaC-like C-terminal" evidence="7">
    <location>
        <begin position="163"/>
        <end position="490"/>
    </location>
</feature>
<reference evidence="8" key="1">
    <citation type="journal article" date="2020" name="mSystems">
        <title>Genome- and Community-Level Interaction Insights into Carbon Utilization and Element Cycling Functions of Hydrothermarchaeota in Hydrothermal Sediment.</title>
        <authorList>
            <person name="Zhou Z."/>
            <person name="Liu Y."/>
            <person name="Xu W."/>
            <person name="Pan J."/>
            <person name="Luo Z.H."/>
            <person name="Li M."/>
        </authorList>
    </citation>
    <scope>NUCLEOTIDE SEQUENCE [LARGE SCALE GENOMIC DNA]</scope>
    <source>
        <strain evidence="8">HyVt-456</strain>
    </source>
</reference>
<keyword evidence="4 6" id="KW-1133">Transmembrane helix</keyword>
<feature type="transmembrane region" description="Helical" evidence="6">
    <location>
        <begin position="114"/>
        <end position="142"/>
    </location>
</feature>
<feature type="transmembrane region" description="Helical" evidence="6">
    <location>
        <begin position="390"/>
        <end position="418"/>
    </location>
</feature>
<feature type="transmembrane region" description="Helical" evidence="6">
    <location>
        <begin position="473"/>
        <end position="491"/>
    </location>
</feature>
<dbReference type="InterPro" id="IPR018461">
    <property type="entry name" value="Na/H_Antiport_NhaC-like_C"/>
</dbReference>
<feature type="transmembrane region" description="Helical" evidence="6">
    <location>
        <begin position="341"/>
        <end position="362"/>
    </location>
</feature>
<accession>A0A7V1PU29</accession>
<sequence>MDYGILSVLPPLFAIVLAIISRQVFISLFLGVWLGAVIRMDGHLLAGTIQTIQDLVNVFKEDGNTRTIMFSALVGVLIAFIQKSGGVKGFIRYINEKQKLLDADDPKSRIKVQFLAFLVGVVVFVESSITVLTVGSIFRPLFDRMRISREKLAYIADSTSAPVCILIPLNAWGAYIMGVLITLGVAQPLHLLVQAYPYNFYPIITLLFVLFIIFKQKDFGPMKRAEQRTVSTGALHDAKAQPLISDDLVMLKPDEQLPGNMWNMIVPIAVMVLMMPVSLLYTGWNPDLFTADMAAGTMIITALGNGSGSTSVLWAVLTAMLVAAVMYRTQKLFKTKQLIDLAFKGIGSLMPLAVLMMLAFAIGKMSKDLGTGIYLAEVSKSFLHPGMVPFILFITASFIAFSTGTSWGTFAIMLAIAVPMAEQFDHTLPLAVAAVLSGGIFGDHCSPISDTTIISSMASACDHIDHVKTQLPYALVAGGLSSVLFLAAGFLA</sequence>
<keyword evidence="3 6" id="KW-0812">Transmembrane</keyword>
<organism evidence="8">
    <name type="scientific">Caldithrix abyssi</name>
    <dbReference type="NCBI Taxonomy" id="187145"/>
    <lineage>
        <taxon>Bacteria</taxon>
        <taxon>Pseudomonadati</taxon>
        <taxon>Calditrichota</taxon>
        <taxon>Calditrichia</taxon>
        <taxon>Calditrichales</taxon>
        <taxon>Calditrichaceae</taxon>
        <taxon>Caldithrix</taxon>
    </lineage>
</organism>